<proteinExistence type="predicted"/>
<dbReference type="SMART" id="SM00220">
    <property type="entry name" value="S_TKc"/>
    <property type="match status" value="1"/>
</dbReference>
<gene>
    <name evidence="3" type="ORF">B0I18_1011396</name>
</gene>
<evidence type="ECO:0000259" key="2">
    <source>
        <dbReference type="PROSITE" id="PS50011"/>
    </source>
</evidence>
<keyword evidence="3" id="KW-0808">Transferase</keyword>
<dbReference type="InterPro" id="IPR000719">
    <property type="entry name" value="Prot_kinase_dom"/>
</dbReference>
<dbReference type="PANTHER" id="PTHR44167:SF24">
    <property type="entry name" value="SERINE_THREONINE-PROTEIN KINASE CHK2"/>
    <property type="match status" value="1"/>
</dbReference>
<dbReference type="PANTHER" id="PTHR44167">
    <property type="entry name" value="OVARIAN-SPECIFIC SERINE/THREONINE-PROTEIN KINASE LOK-RELATED"/>
    <property type="match status" value="1"/>
</dbReference>
<name>A0A2P8DDC8_9BACT</name>
<dbReference type="SUPFAM" id="SSF56112">
    <property type="entry name" value="Protein kinase-like (PK-like)"/>
    <property type="match status" value="1"/>
</dbReference>
<evidence type="ECO:0000256" key="1">
    <source>
        <dbReference type="SAM" id="MobiDB-lite"/>
    </source>
</evidence>
<dbReference type="PROSITE" id="PS50011">
    <property type="entry name" value="PROTEIN_KINASE_DOM"/>
    <property type="match status" value="1"/>
</dbReference>
<feature type="domain" description="Protein kinase" evidence="2">
    <location>
        <begin position="11"/>
        <end position="297"/>
    </location>
</feature>
<sequence length="352" mass="38724">MKQGDVIGGYEILRDFIVAGGMSKVSFAREGETEYFIKEFLSPKYPVAGAPGGAATLARRQKQCDEFEMHHKKLNDAIGSKCGFGGNLVYAIDFFRDGTSYYKVTEKIEIASLSTRDIAKLPLEKILIILKTVTHSVKILHDLGIVHGDLKPDNILIKQTVTGGYTTKLIDFDNSYFSGLPPENKEEVVGTPEYYSPELAHYIKSGETGEDKARLTVQSDLFALGVIFTEYLTGEKPGFPKACQYTWEAVNRGIAPELKGGGRTGKLRALLMSMLQADKDKRPSITETFSQLKDPDITKEVITETKEGVAGTTTSKLVMSKNLRPEAAVDRTPEAMKPKSGGLRVRGLNTDK</sequence>
<feature type="compositionally biased region" description="Basic and acidic residues" evidence="1">
    <location>
        <begin position="323"/>
        <end position="337"/>
    </location>
</feature>
<dbReference type="InterPro" id="IPR011009">
    <property type="entry name" value="Kinase-like_dom_sf"/>
</dbReference>
<dbReference type="Proteomes" id="UP000240572">
    <property type="component" value="Unassembled WGS sequence"/>
</dbReference>
<evidence type="ECO:0000313" key="3">
    <source>
        <dbReference type="EMBL" id="PSK95230.1"/>
    </source>
</evidence>
<feature type="region of interest" description="Disordered" evidence="1">
    <location>
        <begin position="319"/>
        <end position="352"/>
    </location>
</feature>
<dbReference type="OrthoDB" id="9813021at2"/>
<comment type="caution">
    <text evidence="3">The sequence shown here is derived from an EMBL/GenBank/DDBJ whole genome shotgun (WGS) entry which is preliminary data.</text>
</comment>
<dbReference type="PROSITE" id="PS00108">
    <property type="entry name" value="PROTEIN_KINASE_ST"/>
    <property type="match status" value="1"/>
</dbReference>
<dbReference type="Pfam" id="PF00069">
    <property type="entry name" value="Pkinase"/>
    <property type="match status" value="1"/>
</dbReference>
<keyword evidence="3" id="KW-0723">Serine/threonine-protein kinase</keyword>
<dbReference type="EMBL" id="PYGD01000001">
    <property type="protein sequence ID" value="PSK95230.1"/>
    <property type="molecule type" value="Genomic_DNA"/>
</dbReference>
<reference evidence="3 4" key="1">
    <citation type="submission" date="2018-03" db="EMBL/GenBank/DDBJ databases">
        <title>Genomic Encyclopedia of Type Strains, Phase III (KMG-III): the genomes of soil and plant-associated and newly described type strains.</title>
        <authorList>
            <person name="Whitman W."/>
        </authorList>
    </citation>
    <scope>NUCLEOTIDE SEQUENCE [LARGE SCALE GENOMIC DNA]</scope>
    <source>
        <strain evidence="3 4">CGMCC 1.12700</strain>
    </source>
</reference>
<dbReference type="GO" id="GO:0005524">
    <property type="term" value="F:ATP binding"/>
    <property type="evidence" value="ECO:0007669"/>
    <property type="project" value="InterPro"/>
</dbReference>
<organism evidence="3 4">
    <name type="scientific">Taibaiella chishuiensis</name>
    <dbReference type="NCBI Taxonomy" id="1434707"/>
    <lineage>
        <taxon>Bacteria</taxon>
        <taxon>Pseudomonadati</taxon>
        <taxon>Bacteroidota</taxon>
        <taxon>Chitinophagia</taxon>
        <taxon>Chitinophagales</taxon>
        <taxon>Chitinophagaceae</taxon>
        <taxon>Taibaiella</taxon>
    </lineage>
</organism>
<keyword evidence="4" id="KW-1185">Reference proteome</keyword>
<protein>
    <submittedName>
        <fullName evidence="3">Serine/threonine protein kinase</fullName>
    </submittedName>
</protein>
<keyword evidence="3" id="KW-0418">Kinase</keyword>
<dbReference type="GO" id="GO:0005737">
    <property type="term" value="C:cytoplasm"/>
    <property type="evidence" value="ECO:0007669"/>
    <property type="project" value="TreeGrafter"/>
</dbReference>
<dbReference type="AlphaFoldDB" id="A0A2P8DDC8"/>
<accession>A0A2P8DDC8</accession>
<dbReference type="GO" id="GO:0004674">
    <property type="term" value="F:protein serine/threonine kinase activity"/>
    <property type="evidence" value="ECO:0007669"/>
    <property type="project" value="UniProtKB-KW"/>
</dbReference>
<dbReference type="RefSeq" id="WP_106521894.1">
    <property type="nucleotide sequence ID" value="NZ_PYGD01000001.1"/>
</dbReference>
<dbReference type="InterPro" id="IPR008271">
    <property type="entry name" value="Ser/Thr_kinase_AS"/>
</dbReference>
<dbReference type="Gene3D" id="1.10.510.10">
    <property type="entry name" value="Transferase(Phosphotransferase) domain 1"/>
    <property type="match status" value="1"/>
</dbReference>
<evidence type="ECO:0000313" key="4">
    <source>
        <dbReference type="Proteomes" id="UP000240572"/>
    </source>
</evidence>